<protein>
    <submittedName>
        <fullName evidence="4">Restriction endonuclease</fullName>
    </submittedName>
</protein>
<keyword evidence="1" id="KW-0175">Coiled coil</keyword>
<dbReference type="InterPro" id="IPR007560">
    <property type="entry name" value="Restrct_endonuc_IV_Mrr"/>
</dbReference>
<feature type="coiled-coil region" evidence="1">
    <location>
        <begin position="139"/>
        <end position="184"/>
    </location>
</feature>
<dbReference type="RefSeq" id="WP_311557264.1">
    <property type="nucleotide sequence ID" value="NZ_JAVREJ010000011.1"/>
</dbReference>
<dbReference type="Proteomes" id="UP001183202">
    <property type="component" value="Unassembled WGS sequence"/>
</dbReference>
<feature type="compositionally biased region" description="Basic and acidic residues" evidence="2">
    <location>
        <begin position="41"/>
        <end position="66"/>
    </location>
</feature>
<keyword evidence="4" id="KW-0255">Endonuclease</keyword>
<dbReference type="EMBL" id="JAVREJ010000011">
    <property type="protein sequence ID" value="MDT0351113.1"/>
    <property type="molecule type" value="Genomic_DNA"/>
</dbReference>
<evidence type="ECO:0000256" key="2">
    <source>
        <dbReference type="SAM" id="MobiDB-lite"/>
    </source>
</evidence>
<dbReference type="Gene3D" id="3.40.1350.10">
    <property type="match status" value="1"/>
</dbReference>
<dbReference type="PANTHER" id="PTHR30015">
    <property type="entry name" value="MRR RESTRICTION SYSTEM PROTEIN"/>
    <property type="match status" value="1"/>
</dbReference>
<keyword evidence="5" id="KW-1185">Reference proteome</keyword>
<comment type="caution">
    <text evidence="4">The sequence shown here is derived from an EMBL/GenBank/DDBJ whole genome shotgun (WGS) entry which is preliminary data.</text>
</comment>
<dbReference type="GO" id="GO:0004519">
    <property type="term" value="F:endonuclease activity"/>
    <property type="evidence" value="ECO:0007669"/>
    <property type="project" value="UniProtKB-KW"/>
</dbReference>
<dbReference type="InterPro" id="IPR052906">
    <property type="entry name" value="Type_IV_Methyl-Rstrct_Enzyme"/>
</dbReference>
<dbReference type="SUPFAM" id="SSF52980">
    <property type="entry name" value="Restriction endonuclease-like"/>
    <property type="match status" value="1"/>
</dbReference>
<organism evidence="4 5">
    <name type="scientific">Pseudonocardia charpentierae</name>
    <dbReference type="NCBI Taxonomy" id="3075545"/>
    <lineage>
        <taxon>Bacteria</taxon>
        <taxon>Bacillati</taxon>
        <taxon>Actinomycetota</taxon>
        <taxon>Actinomycetes</taxon>
        <taxon>Pseudonocardiales</taxon>
        <taxon>Pseudonocardiaceae</taxon>
        <taxon>Pseudonocardia</taxon>
    </lineage>
</organism>
<dbReference type="InterPro" id="IPR011856">
    <property type="entry name" value="tRNA_endonuc-like_dom_sf"/>
</dbReference>
<sequence length="541" mass="60259">MARRSTLWTEIARDRELRQRQNARAVRVHQQVAKELATDAARARQADDRDAKARERERIEAERHAGLNEADNQNARLEARVDELAALLKTCVSAPPVTVEQLTAIQLPPFVPGPDGVALEPPERPVMQDGGLLSRSRRRREYEQAVEQYASAFEQYKARDRGRVARLEALREAHRQHVEDLRAAAVDRAANLRAGLRDGVEAVVEEFAVQAIAMLQLPDGIGLEPKAAYRRDPREIVVDIQLPDTKVLPTEKSVKYVHVRRSFTVKERSRNELANMYGGLLATLPLCVAQLLFSSLDAEVLDSVTVNGILPTADRATGRPVARCLVSVTTSRSTFDELVLDSPELDPVLCMRELGAKLSPHPLDYEEVLPFLTFELAKYRLDLSVDVAAGMDGRVNLSTMDWGEFEQLIRQLLQEMTGADSRVTRRSKDDGIDGVVFDCNAVLGGEFIVQAKRYRNVVPANDVRALAGVMHDKRANHAIFVTTAWFSDDGRRFALDNRVRLVEGPELKHLLRVHLGLDVLVPSARRRRRAGANDAGVGPAA</sequence>
<dbReference type="PANTHER" id="PTHR30015:SF7">
    <property type="entry name" value="TYPE IV METHYL-DIRECTED RESTRICTION ENZYME ECOKMRR"/>
    <property type="match status" value="1"/>
</dbReference>
<keyword evidence="4" id="KW-0540">Nuclease</keyword>
<name>A0ABU2NDK1_9PSEU</name>
<accession>A0ABU2NDK1</accession>
<dbReference type="InterPro" id="IPR011335">
    <property type="entry name" value="Restrct_endonuc-II-like"/>
</dbReference>
<evidence type="ECO:0000256" key="1">
    <source>
        <dbReference type="SAM" id="Coils"/>
    </source>
</evidence>
<feature type="region of interest" description="Disordered" evidence="2">
    <location>
        <begin position="37"/>
        <end position="71"/>
    </location>
</feature>
<evidence type="ECO:0000259" key="3">
    <source>
        <dbReference type="Pfam" id="PF04471"/>
    </source>
</evidence>
<gene>
    <name evidence="4" type="ORF">RM445_16405</name>
</gene>
<reference evidence="5" key="1">
    <citation type="submission" date="2023-07" db="EMBL/GenBank/DDBJ databases">
        <title>30 novel species of actinomycetes from the DSMZ collection.</title>
        <authorList>
            <person name="Nouioui I."/>
        </authorList>
    </citation>
    <scope>NUCLEOTIDE SEQUENCE [LARGE SCALE GENOMIC DNA]</scope>
    <source>
        <strain evidence="5">DSM 45834</strain>
    </source>
</reference>
<feature type="domain" description="Restriction endonuclease type IV Mrr" evidence="3">
    <location>
        <begin position="398"/>
        <end position="511"/>
    </location>
</feature>
<evidence type="ECO:0000313" key="4">
    <source>
        <dbReference type="EMBL" id="MDT0351113.1"/>
    </source>
</evidence>
<dbReference type="Pfam" id="PF04471">
    <property type="entry name" value="Mrr_cat"/>
    <property type="match status" value="1"/>
</dbReference>
<keyword evidence="4" id="KW-0378">Hydrolase</keyword>
<proteinExistence type="predicted"/>
<evidence type="ECO:0000313" key="5">
    <source>
        <dbReference type="Proteomes" id="UP001183202"/>
    </source>
</evidence>